<dbReference type="EMBL" id="CM002291">
    <property type="protein sequence ID" value="ESW24130.1"/>
    <property type="molecule type" value="Genomic_DNA"/>
</dbReference>
<feature type="compositionally biased region" description="Acidic residues" evidence="1">
    <location>
        <begin position="247"/>
        <end position="256"/>
    </location>
</feature>
<dbReference type="Proteomes" id="UP000000226">
    <property type="component" value="Chromosome 4"/>
</dbReference>
<keyword evidence="3" id="KW-1185">Reference proteome</keyword>
<protein>
    <submittedName>
        <fullName evidence="2">Uncharacterized protein</fullName>
    </submittedName>
</protein>
<proteinExistence type="predicted"/>
<organism evidence="2 3">
    <name type="scientific">Phaseolus vulgaris</name>
    <name type="common">Kidney bean</name>
    <name type="synonym">French bean</name>
    <dbReference type="NCBI Taxonomy" id="3885"/>
    <lineage>
        <taxon>Eukaryota</taxon>
        <taxon>Viridiplantae</taxon>
        <taxon>Streptophyta</taxon>
        <taxon>Embryophyta</taxon>
        <taxon>Tracheophyta</taxon>
        <taxon>Spermatophyta</taxon>
        <taxon>Magnoliopsida</taxon>
        <taxon>eudicotyledons</taxon>
        <taxon>Gunneridae</taxon>
        <taxon>Pentapetalae</taxon>
        <taxon>rosids</taxon>
        <taxon>fabids</taxon>
        <taxon>Fabales</taxon>
        <taxon>Fabaceae</taxon>
        <taxon>Papilionoideae</taxon>
        <taxon>50 kb inversion clade</taxon>
        <taxon>NPAAA clade</taxon>
        <taxon>indigoferoid/millettioid clade</taxon>
        <taxon>Phaseoleae</taxon>
        <taxon>Phaseolus</taxon>
    </lineage>
</organism>
<feature type="compositionally biased region" description="Low complexity" evidence="1">
    <location>
        <begin position="208"/>
        <end position="219"/>
    </location>
</feature>
<feature type="non-terminal residue" evidence="2">
    <location>
        <position position="263"/>
    </location>
</feature>
<feature type="region of interest" description="Disordered" evidence="1">
    <location>
        <begin position="208"/>
        <end position="263"/>
    </location>
</feature>
<feature type="non-terminal residue" evidence="2">
    <location>
        <position position="1"/>
    </location>
</feature>
<dbReference type="OrthoDB" id="1749329at2759"/>
<reference evidence="3" key="1">
    <citation type="journal article" date="2014" name="Nat. Genet.">
        <title>A reference genome for common bean and genome-wide analysis of dual domestications.</title>
        <authorList>
            <person name="Schmutz J."/>
            <person name="McClean P.E."/>
            <person name="Mamidi S."/>
            <person name="Wu G.A."/>
            <person name="Cannon S.B."/>
            <person name="Grimwood J."/>
            <person name="Jenkins J."/>
            <person name="Shu S."/>
            <person name="Song Q."/>
            <person name="Chavarro C."/>
            <person name="Torres-Torres M."/>
            <person name="Geffroy V."/>
            <person name="Moghaddam S.M."/>
            <person name="Gao D."/>
            <person name="Abernathy B."/>
            <person name="Barry K."/>
            <person name="Blair M."/>
            <person name="Brick M.A."/>
            <person name="Chovatia M."/>
            <person name="Gepts P."/>
            <person name="Goodstein D.M."/>
            <person name="Gonzales M."/>
            <person name="Hellsten U."/>
            <person name="Hyten D.L."/>
            <person name="Jia G."/>
            <person name="Kelly J.D."/>
            <person name="Kudrna D."/>
            <person name="Lee R."/>
            <person name="Richard M.M."/>
            <person name="Miklas P.N."/>
            <person name="Osorno J.M."/>
            <person name="Rodrigues J."/>
            <person name="Thareau V."/>
            <person name="Urrea C.A."/>
            <person name="Wang M."/>
            <person name="Yu Y."/>
            <person name="Zhang M."/>
            <person name="Wing R.A."/>
            <person name="Cregan P.B."/>
            <person name="Rokhsar D.S."/>
            <person name="Jackson S.A."/>
        </authorList>
    </citation>
    <scope>NUCLEOTIDE SEQUENCE [LARGE SCALE GENOMIC DNA]</scope>
    <source>
        <strain evidence="3">cv. G19833</strain>
    </source>
</reference>
<evidence type="ECO:0000313" key="3">
    <source>
        <dbReference type="Proteomes" id="UP000000226"/>
    </source>
</evidence>
<dbReference type="PANTHER" id="PTHR34427">
    <property type="entry name" value="DUF4283 DOMAIN PROTEIN"/>
    <property type="match status" value="1"/>
</dbReference>
<accession>V7C4C9</accession>
<name>V7C4C9_PHAVU</name>
<evidence type="ECO:0000313" key="2">
    <source>
        <dbReference type="EMBL" id="ESW24130.1"/>
    </source>
</evidence>
<gene>
    <name evidence="2" type="ORF">PHAVU_004G105300g</name>
</gene>
<dbReference type="PANTHER" id="PTHR34427:SF5">
    <property type="entry name" value="DUF4283 DOMAIN-CONTAINING PROTEIN"/>
    <property type="match status" value="1"/>
</dbReference>
<dbReference type="Gramene" id="ESW24130">
    <property type="protein sequence ID" value="ESW24130"/>
    <property type="gene ID" value="PHAVU_004G105300g"/>
</dbReference>
<evidence type="ECO:0000256" key="1">
    <source>
        <dbReference type="SAM" id="MobiDB-lite"/>
    </source>
</evidence>
<feature type="compositionally biased region" description="Basic and acidic residues" evidence="1">
    <location>
        <begin position="223"/>
        <end position="246"/>
    </location>
</feature>
<dbReference type="AlphaFoldDB" id="V7C4C9"/>
<sequence length="263" mass="30053">VFQKWAWVKEVFISRRLNKWGRRFGLVKFFDWMIKSFVGKLGEGMDFEKLGEELVKGGMAAMRARLLGDNLVMLTPREGEAMEDLMKLNKWWFDSFFSSISPWTSNCGASHRSVWVRCYGLPLPAWNRDCFSKVIGELSRAATVEAIDEATLNWEVLEYARLRVRVPIAGSVRMARRMQINVQMCNILIEEEPQGCLDQGCNENVSWDNSSDSVSSSETYVEESSHSVKSGKEKVRFKCDVVRRPEGEDEGGEEVEEGVKSLQ</sequence>